<dbReference type="AlphaFoldDB" id="A0A0P6Y9V0"/>
<dbReference type="STRING" id="869279.SE15_12730"/>
<dbReference type="InterPro" id="IPR035940">
    <property type="entry name" value="CAP_sf"/>
</dbReference>
<comment type="caution">
    <text evidence="1">The sequence shown here is derived from an EMBL/GenBank/DDBJ whole genome shotgun (WGS) entry which is preliminary data.</text>
</comment>
<evidence type="ECO:0000313" key="1">
    <source>
        <dbReference type="EMBL" id="KPL81995.1"/>
    </source>
</evidence>
<accession>A0A0P6Y9V0</accession>
<protein>
    <recommendedName>
        <fullName evidence="3">SCP domain-containing protein</fullName>
    </recommendedName>
</protein>
<keyword evidence="2" id="KW-1185">Reference proteome</keyword>
<dbReference type="Proteomes" id="UP000050544">
    <property type="component" value="Unassembled WGS sequence"/>
</dbReference>
<sequence>MWIHSPVHRLLRGKKHLLLTGYLLIGLGLGWLGRPAPAHGQTSTHTLYLPLVMRSESTACQPLTPQEQAVLDKMRSDPNQGRQAFNCDPILQRVARERAQDMGLRNYCSHINPDGYGPNYLVRQAGYPLPTWYGQEAGANNIESIACYASSTLSDWQSVSVTIWQNWMASEEHRVHLLGLNNFYAEQTDYGIGYANLPGEGWAYRSYWVVITARRGP</sequence>
<proteinExistence type="predicted"/>
<evidence type="ECO:0008006" key="3">
    <source>
        <dbReference type="Google" id="ProtNLM"/>
    </source>
</evidence>
<reference evidence="1 2" key="1">
    <citation type="submission" date="2015-07" db="EMBL/GenBank/DDBJ databases">
        <title>Whole genome sequence of Thermanaerothrix daxensis DSM 23592.</title>
        <authorList>
            <person name="Hemp J."/>
            <person name="Ward L.M."/>
            <person name="Pace L.A."/>
            <person name="Fischer W.W."/>
        </authorList>
    </citation>
    <scope>NUCLEOTIDE SEQUENCE [LARGE SCALE GENOMIC DNA]</scope>
    <source>
        <strain evidence="1 2">GNS-1</strain>
    </source>
</reference>
<gene>
    <name evidence="1" type="ORF">SE15_12730</name>
</gene>
<dbReference type="EMBL" id="LGKO01000006">
    <property type="protein sequence ID" value="KPL81995.1"/>
    <property type="molecule type" value="Genomic_DNA"/>
</dbReference>
<name>A0A0P6Y9V0_9CHLR</name>
<evidence type="ECO:0000313" key="2">
    <source>
        <dbReference type="Proteomes" id="UP000050544"/>
    </source>
</evidence>
<dbReference type="CDD" id="cd05379">
    <property type="entry name" value="CAP_bacterial"/>
    <property type="match status" value="1"/>
</dbReference>
<organism evidence="1 2">
    <name type="scientific">Thermanaerothrix daxensis</name>
    <dbReference type="NCBI Taxonomy" id="869279"/>
    <lineage>
        <taxon>Bacteria</taxon>
        <taxon>Bacillati</taxon>
        <taxon>Chloroflexota</taxon>
        <taxon>Anaerolineae</taxon>
        <taxon>Anaerolineales</taxon>
        <taxon>Anaerolineaceae</taxon>
        <taxon>Thermanaerothrix</taxon>
    </lineage>
</organism>
<dbReference type="Gene3D" id="3.40.33.10">
    <property type="entry name" value="CAP"/>
    <property type="match status" value="1"/>
</dbReference>